<feature type="region of interest" description="Disordered" evidence="2">
    <location>
        <begin position="166"/>
        <end position="231"/>
    </location>
</feature>
<name>A0A917ULE3_9ACTN</name>
<feature type="compositionally biased region" description="Basic and acidic residues" evidence="2">
    <location>
        <begin position="190"/>
        <end position="213"/>
    </location>
</feature>
<evidence type="ECO:0000256" key="1">
    <source>
        <dbReference type="SAM" id="Coils"/>
    </source>
</evidence>
<dbReference type="EMBL" id="BMQA01000089">
    <property type="protein sequence ID" value="GGJ65910.1"/>
    <property type="molecule type" value="Genomic_DNA"/>
</dbReference>
<evidence type="ECO:0000256" key="2">
    <source>
        <dbReference type="SAM" id="MobiDB-lite"/>
    </source>
</evidence>
<accession>A0A917ULE3</accession>
<feature type="coiled-coil region" evidence="1">
    <location>
        <begin position="5"/>
        <end position="46"/>
    </location>
</feature>
<evidence type="ECO:0000313" key="3">
    <source>
        <dbReference type="EMBL" id="GGJ65910.1"/>
    </source>
</evidence>
<dbReference type="Proteomes" id="UP000657574">
    <property type="component" value="Unassembled WGS sequence"/>
</dbReference>
<organism evidence="3 4">
    <name type="scientific">Streptomyces brasiliensis</name>
    <dbReference type="NCBI Taxonomy" id="1954"/>
    <lineage>
        <taxon>Bacteria</taxon>
        <taxon>Bacillati</taxon>
        <taxon>Actinomycetota</taxon>
        <taxon>Actinomycetes</taxon>
        <taxon>Kitasatosporales</taxon>
        <taxon>Streptomycetaceae</taxon>
        <taxon>Streptomyces</taxon>
    </lineage>
</organism>
<gene>
    <name evidence="3" type="ORF">GCM10010121_090780</name>
</gene>
<keyword evidence="1" id="KW-0175">Coiled coil</keyword>
<evidence type="ECO:0000313" key="4">
    <source>
        <dbReference type="Proteomes" id="UP000657574"/>
    </source>
</evidence>
<protein>
    <submittedName>
        <fullName evidence="3">Uncharacterized protein</fullName>
    </submittedName>
</protein>
<dbReference type="AlphaFoldDB" id="A0A917ULE3"/>
<sequence>MVSLLEELERREAAIRERVAELRVQAAELSEQLEALEEMLSQVETARMVVREILDDAAADERMPRQDAGPREVGSVSPIGVVTVPQWEPGMEMAVLPEGYRDILEVLQAAGRPMRSKPVSVAIGWGEGASKVESVRAKLKRLARRGWLTEDSPGLFALLEHTEDLGPLSPSSGGYRRRMRTPGILGAEADAGRCRRDRADRRRVRPDRGDGRRNQAAPLPPASAATRVSSR</sequence>
<reference evidence="3" key="2">
    <citation type="submission" date="2020-09" db="EMBL/GenBank/DDBJ databases">
        <authorList>
            <person name="Sun Q."/>
            <person name="Ohkuma M."/>
        </authorList>
    </citation>
    <scope>NUCLEOTIDE SEQUENCE</scope>
    <source>
        <strain evidence="3">JCM 3086</strain>
    </source>
</reference>
<comment type="caution">
    <text evidence="3">The sequence shown here is derived from an EMBL/GenBank/DDBJ whole genome shotgun (WGS) entry which is preliminary data.</text>
</comment>
<proteinExistence type="predicted"/>
<keyword evidence="4" id="KW-1185">Reference proteome</keyword>
<reference evidence="3" key="1">
    <citation type="journal article" date="2014" name="Int. J. Syst. Evol. Microbiol.">
        <title>Complete genome sequence of Corynebacterium casei LMG S-19264T (=DSM 44701T), isolated from a smear-ripened cheese.</title>
        <authorList>
            <consortium name="US DOE Joint Genome Institute (JGI-PGF)"/>
            <person name="Walter F."/>
            <person name="Albersmeier A."/>
            <person name="Kalinowski J."/>
            <person name="Ruckert C."/>
        </authorList>
    </citation>
    <scope>NUCLEOTIDE SEQUENCE</scope>
    <source>
        <strain evidence="3">JCM 3086</strain>
    </source>
</reference>